<keyword evidence="2" id="KW-1133">Transmembrane helix</keyword>
<dbReference type="AlphaFoldDB" id="A0A3N4LMT8"/>
<sequence>MSQAVSPSSHHPALQLPRRHLLNLPTELLLLIIQFASSSPPPGSHDGKPTGLQTLISLSRTCKALCYTIFCRESDEAIWRHIAITRLGTHPGLPLDQVIYPGLSAKRQKLRGGQKRWRDIVKLGIAWERPFSPKQQDDGTVGPEGEWKVKKALRSFRPLPAPRGSERDNGWAVEMVCPGDGDGRTQKFETKMPVGDGDEGRITFQVKRREGTIRQQVGVGPASQVKTRTVTAVVDLLGKGGARVGSRIRRRGTSKIVYEEVQRGLKFTMTPYPGFGGFVSVERERKDAAGKLVPGWVIKEVDPLNGALVEDRIWDLGGRKPDRFVGDGDVIVTLCFDDLDEAGLDGEVGQRMPSNLVCVERFKDKSAGWLGKGETWRSRVRWQVDTSTEWAEESSYTAFAHLKNWHITKHHVVALVTRHPTALTQKLTGTFFHVLDMRTGKLVNKIKLRKRIPTPTSSSAGAAGTIIPTPAAPPVTAATAGPNYVLQPNPAPTLTTPAAFTTAFNHDFLITDNYLVCGGPGGGLHVYNYTQHHKSPSTPSGALSPGGSPLDDGNTPLYSLPVPWTPNSPFYKHNPDLAGSVPGDAMQGMFVGRQYSSITLSTCGRYLGATTSDQFWVWDMVKKRVRGVWSNGRKVERRDWYSRSPYDGWMGGVWVLLNYQEEDRTVGKKKGAIFRERLVERGGMGRGKHMEKVEIMKMGLDGEAWEAEEEEEEVMVGYLTDLGIPERGREVSRERPLGFGLGIRERWQRGRQWWRAIDLDLMNVKVLVLMAVVVGVFAVVMAKGWAGGYLHDVFEM</sequence>
<protein>
    <recommendedName>
        <fullName evidence="5">F-box domain-containing protein</fullName>
    </recommendedName>
</protein>
<evidence type="ECO:0000256" key="1">
    <source>
        <dbReference type="SAM" id="MobiDB-lite"/>
    </source>
</evidence>
<keyword evidence="4" id="KW-1185">Reference proteome</keyword>
<feature type="region of interest" description="Disordered" evidence="1">
    <location>
        <begin position="178"/>
        <end position="199"/>
    </location>
</feature>
<dbReference type="OrthoDB" id="5373623at2759"/>
<name>A0A3N4LMT8_9PEZI</name>
<accession>A0A3N4LMT8</accession>
<dbReference type="Proteomes" id="UP000267821">
    <property type="component" value="Unassembled WGS sequence"/>
</dbReference>
<evidence type="ECO:0008006" key="5">
    <source>
        <dbReference type="Google" id="ProtNLM"/>
    </source>
</evidence>
<evidence type="ECO:0000313" key="4">
    <source>
        <dbReference type="Proteomes" id="UP000267821"/>
    </source>
</evidence>
<feature type="compositionally biased region" description="Basic and acidic residues" evidence="1">
    <location>
        <begin position="181"/>
        <end position="190"/>
    </location>
</feature>
<dbReference type="SUPFAM" id="SSF81383">
    <property type="entry name" value="F-box domain"/>
    <property type="match status" value="1"/>
</dbReference>
<reference evidence="3 4" key="1">
    <citation type="journal article" date="2018" name="Nat. Ecol. Evol.">
        <title>Pezizomycetes genomes reveal the molecular basis of ectomycorrhizal truffle lifestyle.</title>
        <authorList>
            <person name="Murat C."/>
            <person name="Payen T."/>
            <person name="Noel B."/>
            <person name="Kuo A."/>
            <person name="Morin E."/>
            <person name="Chen J."/>
            <person name="Kohler A."/>
            <person name="Krizsan K."/>
            <person name="Balestrini R."/>
            <person name="Da Silva C."/>
            <person name="Montanini B."/>
            <person name="Hainaut M."/>
            <person name="Levati E."/>
            <person name="Barry K.W."/>
            <person name="Belfiori B."/>
            <person name="Cichocki N."/>
            <person name="Clum A."/>
            <person name="Dockter R.B."/>
            <person name="Fauchery L."/>
            <person name="Guy J."/>
            <person name="Iotti M."/>
            <person name="Le Tacon F."/>
            <person name="Lindquist E.A."/>
            <person name="Lipzen A."/>
            <person name="Malagnac F."/>
            <person name="Mello A."/>
            <person name="Molinier V."/>
            <person name="Miyauchi S."/>
            <person name="Poulain J."/>
            <person name="Riccioni C."/>
            <person name="Rubini A."/>
            <person name="Sitrit Y."/>
            <person name="Splivallo R."/>
            <person name="Traeger S."/>
            <person name="Wang M."/>
            <person name="Zifcakova L."/>
            <person name="Wipf D."/>
            <person name="Zambonelli A."/>
            <person name="Paolocci F."/>
            <person name="Nowrousian M."/>
            <person name="Ottonello S."/>
            <person name="Baldrian P."/>
            <person name="Spatafora J.W."/>
            <person name="Henrissat B."/>
            <person name="Nagy L.G."/>
            <person name="Aury J.M."/>
            <person name="Wincker P."/>
            <person name="Grigoriev I.V."/>
            <person name="Bonfante P."/>
            <person name="Martin F.M."/>
        </authorList>
    </citation>
    <scope>NUCLEOTIDE SEQUENCE [LARGE SCALE GENOMIC DNA]</scope>
    <source>
        <strain evidence="3 4">ATCC MYA-4762</strain>
    </source>
</reference>
<gene>
    <name evidence="3" type="ORF">L211DRAFT_840094</name>
</gene>
<organism evidence="3 4">
    <name type="scientific">Terfezia boudieri ATCC MYA-4762</name>
    <dbReference type="NCBI Taxonomy" id="1051890"/>
    <lineage>
        <taxon>Eukaryota</taxon>
        <taxon>Fungi</taxon>
        <taxon>Dikarya</taxon>
        <taxon>Ascomycota</taxon>
        <taxon>Pezizomycotina</taxon>
        <taxon>Pezizomycetes</taxon>
        <taxon>Pezizales</taxon>
        <taxon>Pezizaceae</taxon>
        <taxon>Terfezia</taxon>
    </lineage>
</organism>
<evidence type="ECO:0000313" key="3">
    <source>
        <dbReference type="EMBL" id="RPB22001.1"/>
    </source>
</evidence>
<dbReference type="InterPro" id="IPR036047">
    <property type="entry name" value="F-box-like_dom_sf"/>
</dbReference>
<dbReference type="InParanoid" id="A0A3N4LMT8"/>
<dbReference type="EMBL" id="ML121555">
    <property type="protein sequence ID" value="RPB22001.1"/>
    <property type="molecule type" value="Genomic_DNA"/>
</dbReference>
<feature type="transmembrane region" description="Helical" evidence="2">
    <location>
        <begin position="766"/>
        <end position="786"/>
    </location>
</feature>
<keyword evidence="2" id="KW-0812">Transmembrane</keyword>
<keyword evidence="2" id="KW-0472">Membrane</keyword>
<evidence type="ECO:0000256" key="2">
    <source>
        <dbReference type="SAM" id="Phobius"/>
    </source>
</evidence>
<proteinExistence type="predicted"/>